<dbReference type="PANTHER" id="PTHR10579:SF43">
    <property type="entry name" value="ZINC FINGER (C3HC4-TYPE RING FINGER) FAMILY PROTEIN"/>
    <property type="match status" value="1"/>
</dbReference>
<dbReference type="Gene3D" id="3.40.50.410">
    <property type="entry name" value="von Willebrand factor, type A domain"/>
    <property type="match status" value="1"/>
</dbReference>
<comment type="caution">
    <text evidence="2">The sequence shown here is derived from an EMBL/GenBank/DDBJ whole genome shotgun (WGS) entry which is preliminary data.</text>
</comment>
<dbReference type="SMART" id="SM00327">
    <property type="entry name" value="VWA"/>
    <property type="match status" value="1"/>
</dbReference>
<dbReference type="PROSITE" id="PS50234">
    <property type="entry name" value="VWFA"/>
    <property type="match status" value="1"/>
</dbReference>
<dbReference type="CDD" id="cd00198">
    <property type="entry name" value="vWFA"/>
    <property type="match status" value="1"/>
</dbReference>
<protein>
    <recommendedName>
        <fullName evidence="1">VWFA domain-containing protein</fullName>
    </recommendedName>
</protein>
<sequence>MGIGYLDTGHFHLTVSFRHVADAARIDEWRASFQQASRLLFDATNGCHQFGDIRVCNASTGGHDADAWLLEDDGRSNSPELGLGQPGAHMVLYGDERFKPFVILRHFAQYAYGVCDEFVGPGDVPAWCVEDATGDVCVMEAAWTEGDRFGPAGTGGPLVPGRVRRFCTRENHDPDGDTLQQSVHGTSCWETMVAAFPELAAPASGGTFSGIDWVTQTSGPRLVIVLDRSGSMADDGKIDEAKIGAHFMLDAAKAGEQLGVVSFADSASLDSPVLAMEDTSHKTQAHDEVAAISAGGNTAIGDGLRAALDAVTSSGANATTRTAVLVTDGIHNTGEDPESVLPDLVKARVRVYTIGVGISVGTALLQRIADATGGEFARIATTQPGVKQAEEIRHELERVFGLVRNNGGIVAAQPLPFLEGERTVTRTVDIEPGSEAATFLVSWNTPRSSLELTLHAPDGETIAVGALPAGVHEIRGERPYAAFAVDRPVDGPWAVEVTALDGGAELDARLLVFSEHPHIDGGVTVGRGAYQPGDQIPVFVRMYYDRPVTNLLVRGVVRLPDGGRAPLRFVDDGDPSGADVFASDGRYTARFDDTHNAPGTYVFDVTVESTDSSVAVAGGEPVSESEQFELGPVPAFRRRLTTAVVVGDEPFEGGPD</sequence>
<dbReference type="Pfam" id="PF00092">
    <property type="entry name" value="VWA"/>
    <property type="match status" value="1"/>
</dbReference>
<dbReference type="InterPro" id="IPR036465">
    <property type="entry name" value="vWFA_dom_sf"/>
</dbReference>
<name>A0A8H9H976_9ACTN</name>
<dbReference type="AlphaFoldDB" id="A0A8H9H976"/>
<dbReference type="InterPro" id="IPR002035">
    <property type="entry name" value="VWF_A"/>
</dbReference>
<evidence type="ECO:0000313" key="3">
    <source>
        <dbReference type="Proteomes" id="UP000653480"/>
    </source>
</evidence>
<feature type="domain" description="VWFA" evidence="1">
    <location>
        <begin position="221"/>
        <end position="396"/>
    </location>
</feature>
<dbReference type="InterPro" id="IPR051266">
    <property type="entry name" value="CLCR"/>
</dbReference>
<reference evidence="2" key="2">
    <citation type="submission" date="2020-09" db="EMBL/GenBank/DDBJ databases">
        <authorList>
            <person name="Sun Q."/>
            <person name="Zhou Y."/>
        </authorList>
    </citation>
    <scope>NUCLEOTIDE SEQUENCE</scope>
    <source>
        <strain evidence="2">CGMCC 4.7138</strain>
    </source>
</reference>
<dbReference type="Proteomes" id="UP000653480">
    <property type="component" value="Unassembled WGS sequence"/>
</dbReference>
<accession>A0A8H9H976</accession>
<gene>
    <name evidence="2" type="ORF">GCM10011574_58970</name>
</gene>
<proteinExistence type="predicted"/>
<reference evidence="2" key="1">
    <citation type="journal article" date="2014" name="Int. J. Syst. Evol. Microbiol.">
        <title>Complete genome sequence of Corynebacterium casei LMG S-19264T (=DSM 44701T), isolated from a smear-ripened cheese.</title>
        <authorList>
            <consortium name="US DOE Joint Genome Institute (JGI-PGF)"/>
            <person name="Walter F."/>
            <person name="Albersmeier A."/>
            <person name="Kalinowski J."/>
            <person name="Ruckert C."/>
        </authorList>
    </citation>
    <scope>NUCLEOTIDE SEQUENCE</scope>
    <source>
        <strain evidence="2">CGMCC 4.7138</strain>
    </source>
</reference>
<organism evidence="2 3">
    <name type="scientific">Microbispora bryophytorum</name>
    <dbReference type="NCBI Taxonomy" id="1460882"/>
    <lineage>
        <taxon>Bacteria</taxon>
        <taxon>Bacillati</taxon>
        <taxon>Actinomycetota</taxon>
        <taxon>Actinomycetes</taxon>
        <taxon>Streptosporangiales</taxon>
        <taxon>Streptosporangiaceae</taxon>
        <taxon>Microbispora</taxon>
    </lineage>
</organism>
<evidence type="ECO:0000259" key="1">
    <source>
        <dbReference type="PROSITE" id="PS50234"/>
    </source>
</evidence>
<dbReference type="SUPFAM" id="SSF53300">
    <property type="entry name" value="vWA-like"/>
    <property type="match status" value="1"/>
</dbReference>
<keyword evidence="3" id="KW-1185">Reference proteome</keyword>
<dbReference type="RefSeq" id="WP_142575099.1">
    <property type="nucleotide sequence ID" value="NZ_BMMN01000014.1"/>
</dbReference>
<dbReference type="PANTHER" id="PTHR10579">
    <property type="entry name" value="CALCIUM-ACTIVATED CHLORIDE CHANNEL REGULATOR"/>
    <property type="match status" value="1"/>
</dbReference>
<dbReference type="OrthoDB" id="568872at2"/>
<dbReference type="EMBL" id="BMMN01000014">
    <property type="protein sequence ID" value="GGO26494.1"/>
    <property type="molecule type" value="Genomic_DNA"/>
</dbReference>
<evidence type="ECO:0000313" key="2">
    <source>
        <dbReference type="EMBL" id="GGO26494.1"/>
    </source>
</evidence>